<dbReference type="InterPro" id="IPR032675">
    <property type="entry name" value="LRR_dom_sf"/>
</dbReference>
<accession>T1JGE5</accession>
<dbReference type="Proteomes" id="UP000014500">
    <property type="component" value="Unassembled WGS sequence"/>
</dbReference>
<dbReference type="InterPro" id="IPR050216">
    <property type="entry name" value="LRR_domain-containing"/>
</dbReference>
<dbReference type="PANTHER" id="PTHR48051">
    <property type="match status" value="1"/>
</dbReference>
<name>T1JGE5_STRMM</name>
<dbReference type="PhylomeDB" id="T1JGE5"/>
<dbReference type="GO" id="GO:0005737">
    <property type="term" value="C:cytoplasm"/>
    <property type="evidence" value="ECO:0007669"/>
    <property type="project" value="TreeGrafter"/>
</dbReference>
<organism evidence="3 4">
    <name type="scientific">Strigamia maritima</name>
    <name type="common">European centipede</name>
    <name type="synonym">Geophilus maritimus</name>
    <dbReference type="NCBI Taxonomy" id="126957"/>
    <lineage>
        <taxon>Eukaryota</taxon>
        <taxon>Metazoa</taxon>
        <taxon>Ecdysozoa</taxon>
        <taxon>Arthropoda</taxon>
        <taxon>Myriapoda</taxon>
        <taxon>Chilopoda</taxon>
        <taxon>Pleurostigmophora</taxon>
        <taxon>Geophilomorpha</taxon>
        <taxon>Linotaeniidae</taxon>
        <taxon>Strigamia</taxon>
    </lineage>
</organism>
<dbReference type="AlphaFoldDB" id="T1JGE5"/>
<evidence type="ECO:0000256" key="2">
    <source>
        <dbReference type="ARBA" id="ARBA00022737"/>
    </source>
</evidence>
<evidence type="ECO:0000256" key="1">
    <source>
        <dbReference type="ARBA" id="ARBA00022614"/>
    </source>
</evidence>
<reference evidence="3" key="2">
    <citation type="submission" date="2015-02" db="UniProtKB">
        <authorList>
            <consortium name="EnsemblMetazoa"/>
        </authorList>
    </citation>
    <scope>IDENTIFICATION</scope>
</reference>
<dbReference type="EMBL" id="JH432201">
    <property type="status" value="NOT_ANNOTATED_CDS"/>
    <property type="molecule type" value="Genomic_DNA"/>
</dbReference>
<keyword evidence="2" id="KW-0677">Repeat</keyword>
<dbReference type="Pfam" id="PF13855">
    <property type="entry name" value="LRR_8"/>
    <property type="match status" value="1"/>
</dbReference>
<dbReference type="eggNOG" id="KOG0619">
    <property type="taxonomic scope" value="Eukaryota"/>
</dbReference>
<evidence type="ECO:0000313" key="4">
    <source>
        <dbReference type="Proteomes" id="UP000014500"/>
    </source>
</evidence>
<evidence type="ECO:0000313" key="3">
    <source>
        <dbReference type="EnsemblMetazoa" id="SMAR012917-PA"/>
    </source>
</evidence>
<dbReference type="HOGENOM" id="CLU_045883_0_0_1"/>
<reference evidence="4" key="1">
    <citation type="submission" date="2011-05" db="EMBL/GenBank/DDBJ databases">
        <authorList>
            <person name="Richards S.R."/>
            <person name="Qu J."/>
            <person name="Jiang H."/>
            <person name="Jhangiani S.N."/>
            <person name="Agravi P."/>
            <person name="Goodspeed R."/>
            <person name="Gross S."/>
            <person name="Mandapat C."/>
            <person name="Jackson L."/>
            <person name="Mathew T."/>
            <person name="Pu L."/>
            <person name="Thornton R."/>
            <person name="Saada N."/>
            <person name="Wilczek-Boney K.B."/>
            <person name="Lee S."/>
            <person name="Kovar C."/>
            <person name="Wu Y."/>
            <person name="Scherer S.E."/>
            <person name="Worley K.C."/>
            <person name="Muzny D.M."/>
            <person name="Gibbs R."/>
        </authorList>
    </citation>
    <scope>NUCLEOTIDE SEQUENCE</scope>
    <source>
        <strain evidence="4">Brora</strain>
    </source>
</reference>
<sequence>MSVVFHCYELLLLRKVAQNIKLWHELKERALKGEHLYTAGEIPPDLWYLAITISETKDRFWDFVRREVTQEVLTYKRNGETLLSKYLNMYAFVELHLDSIFQYGEVAVLPRELFKCPNVRHLSLKYNYLETIPPDIGRLTKLEHLALTNNKLQNNSIPFTLTYCTRLNTLLLDNNLLDALPGFLLQIPSLQTVHRHGNHNYFKATFMWYHTDVNDRILFVENSTHQQCQIVPHSLQFLAAKTVIASKINFFECVEVAQMLKDYISDSYSNFNLCANCNTAKLHNEPGYKVFTFKNPYLGNTCVPFQHWACCMECAESIEIPARVEQIMASMEQDRQYDLYVKESQVRSNHRQRDGTDFNFGCIIL</sequence>
<dbReference type="SUPFAM" id="SSF52058">
    <property type="entry name" value="L domain-like"/>
    <property type="match status" value="1"/>
</dbReference>
<proteinExistence type="predicted"/>
<keyword evidence="1" id="KW-0433">Leucine-rich repeat</keyword>
<dbReference type="Gene3D" id="3.80.10.10">
    <property type="entry name" value="Ribonuclease Inhibitor"/>
    <property type="match status" value="1"/>
</dbReference>
<dbReference type="EnsemblMetazoa" id="SMAR012917-RA">
    <property type="protein sequence ID" value="SMAR012917-PA"/>
    <property type="gene ID" value="SMAR012917"/>
</dbReference>
<dbReference type="OMA" id="YHTDVND"/>
<protein>
    <submittedName>
        <fullName evidence="3">Uncharacterized protein</fullName>
    </submittedName>
</protein>
<dbReference type="PANTHER" id="PTHR48051:SF1">
    <property type="entry name" value="RAS SUPPRESSOR PROTEIN 1"/>
    <property type="match status" value="1"/>
</dbReference>
<dbReference type="InterPro" id="IPR001611">
    <property type="entry name" value="Leu-rich_rpt"/>
</dbReference>
<keyword evidence="4" id="KW-1185">Reference proteome</keyword>
<dbReference type="STRING" id="126957.T1JGE5"/>